<protein>
    <submittedName>
        <fullName evidence="1">Uncharacterized protein</fullName>
    </submittedName>
</protein>
<keyword evidence="2" id="KW-1185">Reference proteome</keyword>
<accession>A0A7W9D1X7</accession>
<name>A0A7W9D1X7_9HYPH</name>
<dbReference type="Proteomes" id="UP000549882">
    <property type="component" value="Unassembled WGS sequence"/>
</dbReference>
<dbReference type="EMBL" id="JACHBI010000006">
    <property type="protein sequence ID" value="MBB5574668.1"/>
    <property type="molecule type" value="Genomic_DNA"/>
</dbReference>
<comment type="caution">
    <text evidence="1">The sequence shown here is derived from an EMBL/GenBank/DDBJ whole genome shotgun (WGS) entry which is preliminary data.</text>
</comment>
<evidence type="ECO:0000313" key="2">
    <source>
        <dbReference type="Proteomes" id="UP000549882"/>
    </source>
</evidence>
<sequence length="128" mass="14220">MSEERNIDFDMQAAWLRRFNSDAESNLKALALRLKEALPQQVSIHESKSFFSKPRLTGVSVDIGEHRYTLEIARGELKACIAMVVRGITLNTKSVAPADWFTRLTAETRTASAQAQSLSQSLSAFMAS</sequence>
<proteinExistence type="predicted"/>
<reference evidence="1 2" key="1">
    <citation type="submission" date="2020-08" db="EMBL/GenBank/DDBJ databases">
        <title>Genomic Encyclopedia of Type Strains, Phase IV (KMG-V): Genome sequencing to study the core and pangenomes of soil and plant-associated prokaryotes.</title>
        <authorList>
            <person name="Whitman W."/>
        </authorList>
    </citation>
    <scope>NUCLEOTIDE SEQUENCE [LARGE SCALE GENOMIC DNA]</scope>
    <source>
        <strain evidence="1 2">SEMIA 4064</strain>
    </source>
</reference>
<gene>
    <name evidence="1" type="ORF">GGD50_003297</name>
</gene>
<dbReference type="RefSeq" id="WP_183938358.1">
    <property type="nucleotide sequence ID" value="NZ_JACHBI010000006.1"/>
</dbReference>
<evidence type="ECO:0000313" key="1">
    <source>
        <dbReference type="EMBL" id="MBB5574668.1"/>
    </source>
</evidence>
<dbReference type="AlphaFoldDB" id="A0A7W9D1X7"/>
<organism evidence="1 2">
    <name type="scientific">Rhizobium paranaense</name>
    <dbReference type="NCBI Taxonomy" id="1650438"/>
    <lineage>
        <taxon>Bacteria</taxon>
        <taxon>Pseudomonadati</taxon>
        <taxon>Pseudomonadota</taxon>
        <taxon>Alphaproteobacteria</taxon>
        <taxon>Hyphomicrobiales</taxon>
        <taxon>Rhizobiaceae</taxon>
        <taxon>Rhizobium/Agrobacterium group</taxon>
        <taxon>Rhizobium</taxon>
    </lineage>
</organism>